<keyword evidence="3" id="KW-1185">Reference proteome</keyword>
<reference evidence="2" key="1">
    <citation type="journal article" date="2014" name="Int. J. Syst. Evol. Microbiol.">
        <title>Complete genome sequence of Corynebacterium casei LMG S-19264T (=DSM 44701T), isolated from a smear-ripened cheese.</title>
        <authorList>
            <consortium name="US DOE Joint Genome Institute (JGI-PGF)"/>
            <person name="Walter F."/>
            <person name="Albersmeier A."/>
            <person name="Kalinowski J."/>
            <person name="Ruckert C."/>
        </authorList>
    </citation>
    <scope>NUCLEOTIDE SEQUENCE</scope>
    <source>
        <strain evidence="2">KCTC 12870</strain>
    </source>
</reference>
<proteinExistence type="predicted"/>
<comment type="caution">
    <text evidence="2">The sequence shown here is derived from an EMBL/GenBank/DDBJ whole genome shotgun (WGS) entry which is preliminary data.</text>
</comment>
<protein>
    <recommendedName>
        <fullName evidence="4">Glycoside hydrolase family 42 N-terminal domain-containing protein</fullName>
    </recommendedName>
</protein>
<name>A0A8J3DHP7_9BACT</name>
<organism evidence="2 3">
    <name type="scientific">Cerasicoccus arenae</name>
    <dbReference type="NCBI Taxonomy" id="424488"/>
    <lineage>
        <taxon>Bacteria</taxon>
        <taxon>Pseudomonadati</taxon>
        <taxon>Verrucomicrobiota</taxon>
        <taxon>Opitutia</taxon>
        <taxon>Puniceicoccales</taxon>
        <taxon>Cerasicoccaceae</taxon>
        <taxon>Cerasicoccus</taxon>
    </lineage>
</organism>
<feature type="signal peptide" evidence="1">
    <location>
        <begin position="1"/>
        <end position="21"/>
    </location>
</feature>
<dbReference type="InterPro" id="IPR011989">
    <property type="entry name" value="ARM-like"/>
</dbReference>
<reference evidence="2" key="2">
    <citation type="submission" date="2020-09" db="EMBL/GenBank/DDBJ databases">
        <authorList>
            <person name="Sun Q."/>
            <person name="Kim S."/>
        </authorList>
    </citation>
    <scope>NUCLEOTIDE SEQUENCE</scope>
    <source>
        <strain evidence="2">KCTC 12870</strain>
    </source>
</reference>
<evidence type="ECO:0008006" key="4">
    <source>
        <dbReference type="Google" id="ProtNLM"/>
    </source>
</evidence>
<dbReference type="InterPro" id="IPR016024">
    <property type="entry name" value="ARM-type_fold"/>
</dbReference>
<dbReference type="EMBL" id="BMXG01000019">
    <property type="protein sequence ID" value="GHC08479.1"/>
    <property type="molecule type" value="Genomic_DNA"/>
</dbReference>
<dbReference type="Gene3D" id="3.40.50.880">
    <property type="match status" value="1"/>
</dbReference>
<dbReference type="AlphaFoldDB" id="A0A8J3DHP7"/>
<feature type="chain" id="PRO_5035310201" description="Glycoside hydrolase family 42 N-terminal domain-containing protein" evidence="1">
    <location>
        <begin position="22"/>
        <end position="1111"/>
    </location>
</feature>
<dbReference type="Proteomes" id="UP000642829">
    <property type="component" value="Unassembled WGS sequence"/>
</dbReference>
<evidence type="ECO:0000313" key="3">
    <source>
        <dbReference type="Proteomes" id="UP000642829"/>
    </source>
</evidence>
<gene>
    <name evidence="2" type="ORF">GCM10007047_27220</name>
</gene>
<dbReference type="InterPro" id="IPR029062">
    <property type="entry name" value="Class_I_gatase-like"/>
</dbReference>
<dbReference type="SUPFAM" id="SSF48371">
    <property type="entry name" value="ARM repeat"/>
    <property type="match status" value="1"/>
</dbReference>
<dbReference type="Gene3D" id="3.20.20.80">
    <property type="entry name" value="Glycosidases"/>
    <property type="match status" value="1"/>
</dbReference>
<accession>A0A8J3DHP7</accession>
<evidence type="ECO:0000313" key="2">
    <source>
        <dbReference type="EMBL" id="GHC08479.1"/>
    </source>
</evidence>
<dbReference type="Gene3D" id="1.25.10.10">
    <property type="entry name" value="Leucine-rich Repeat Variant"/>
    <property type="match status" value="1"/>
</dbReference>
<dbReference type="InterPro" id="IPR017853">
    <property type="entry name" value="GH"/>
</dbReference>
<evidence type="ECO:0000256" key="1">
    <source>
        <dbReference type="SAM" id="SignalP"/>
    </source>
</evidence>
<keyword evidence="1" id="KW-0732">Signal</keyword>
<sequence>MKIHLLAAAGGLLLGSLVLNAAPLRETPIAYCELIVEKKAATPEELETVIRLLDSKDQATVGMAAYTLRELGDVSPAVLRALEEKIGAENPEAVRSVAAVALMGLGEPGEAVLRRQAKNAVTLLERISAISALRARLDGLKDPELRALMEENFKDIDIIYNPSPGVPAKDSPIQDGEFLADGFESEWTVEYADGGEGTVVLDVNQSRGAGGSLRIEKTTADGEIYLRSVKPMIVKAGEQPVFRVYFRSDSAPFNTTLQLFFEQENGKLTVGEIARGWIFYGQTLMRNTPESVWTKRFIQVSKSKVDREYYLRIIMRGNPTTVWVDDIGAPAPDYKYIQPTPTETFPEKRWKPEPKEPVVAEVRKESGRPRLYINGEVQAPIFYTILRSSFGDYAGMEQLADVKLFISSVQLTDDVDDRYPPVYPVWSDGMQLDFRTPLHWLEQASLKAQDSNFILNLHIAWPKNWVKQYPGEAWQNSDGQKGYGNGLHFKGFSSNLPSGGDSRLRNSSLNTYRWWPSPFSEQALSDAEEVIERFVEELKTKPYANRVVGAFISGGHDYQFMTALWPDYSQSAVKAFRAWLTQKYGADDALQKAWGDDSVTLKTVEIPLISELEQSVKENKSIFLSPKTDQRFVDHQQFQSEQGLIIRERLARAFKKAWERPAFAMTWQMGGGRGQGAETILLPSKELDILVPQPYYELRHPGNVGGIRSAMTSIGLHGKIAVKELDLRTWLRTSGAEIQASRLCAAMNPDQFRSIFRREAAQMIAAGQGYWFLDLATTVFRDPEILESIKEGVRAYKELELNNPTPYQPEIAIVWNDESAYWMGDFYKSVSKSIGGASVSILQILDRYTPAYLKEIGVPFDDIYLSDLIEYGNYHDYKVLVFADAFRMTTDQRERIKGLFENSNRTLVWNYASGYVGDNELSEKYIADLSGINVKSEVVESFPEVRFSESEDVLIQGVYGISGMGETAFRLMSGGLPKENMPAGFLRFIVDDPEVTILGSYSDNEPAIAVKRFEDWTSVYCGMLGTLDAGLLGNIAREAGVHIFVNASQASVEFNGRFLSLHGLKSGPVELSLPEASMLYDFDTGELVDKGKAVTIDLEVGDTRWFRVEPI</sequence>
<dbReference type="RefSeq" id="WP_189516162.1">
    <property type="nucleotide sequence ID" value="NZ_BMXG01000019.1"/>
</dbReference>
<dbReference type="SUPFAM" id="SSF51445">
    <property type="entry name" value="(Trans)glycosidases"/>
    <property type="match status" value="1"/>
</dbReference>